<evidence type="ECO:0000313" key="4">
    <source>
        <dbReference type="Proteomes" id="UP000298438"/>
    </source>
</evidence>
<feature type="chain" id="PRO_5021383447" evidence="1">
    <location>
        <begin position="22"/>
        <end position="177"/>
    </location>
</feature>
<dbReference type="RefSeq" id="WP_135207337.1">
    <property type="nucleotide sequence ID" value="NZ_SPVF01000142.1"/>
</dbReference>
<evidence type="ECO:0000256" key="1">
    <source>
        <dbReference type="SAM" id="SignalP"/>
    </source>
</evidence>
<name>A0A4Y9SF29_9BURK</name>
<dbReference type="OrthoDB" id="8902809at2"/>
<gene>
    <name evidence="3" type="ORF">E4L96_11370</name>
</gene>
<reference evidence="3 4" key="1">
    <citation type="submission" date="2019-03" db="EMBL/GenBank/DDBJ databases">
        <title>Draft Genome Sequence of Massilia arenosa sp. nov., a Novel Massilia Species Isolated from a Sandy-loam Maize Soil.</title>
        <authorList>
            <person name="Raths R."/>
            <person name="Peta V."/>
            <person name="Bucking H."/>
        </authorList>
    </citation>
    <scope>NUCLEOTIDE SEQUENCE [LARGE SCALE GENOMIC DNA]</scope>
    <source>
        <strain evidence="3 4">MC02</strain>
    </source>
</reference>
<keyword evidence="1" id="KW-0732">Signal</keyword>
<sequence length="177" mass="18792">MLKLTLAALALCAAGSCAAQAVPASKQALVDRVLAKMHTENVGLAMLQAPVAESVRQSRAMLQGRATPEKAEAAMKDITAEAEKFFAKNAPLVKASTQTAVKTKIAPMLAEKFSEEELKQLAAFLESPLRAKFEALAPELQKTIGESVAAQLQGQIKPEMAALQEKIGLRLRAAVTP</sequence>
<evidence type="ECO:0000259" key="2">
    <source>
        <dbReference type="Pfam" id="PF09832"/>
    </source>
</evidence>
<accession>A0A4Y9SF29</accession>
<dbReference type="Pfam" id="PF09832">
    <property type="entry name" value="DUF2059"/>
    <property type="match status" value="1"/>
</dbReference>
<feature type="signal peptide" evidence="1">
    <location>
        <begin position="1"/>
        <end position="21"/>
    </location>
</feature>
<organism evidence="3 4">
    <name type="scientific">Zemynaea arenosa</name>
    <dbReference type="NCBI Taxonomy" id="2561931"/>
    <lineage>
        <taxon>Bacteria</taxon>
        <taxon>Pseudomonadati</taxon>
        <taxon>Pseudomonadota</taxon>
        <taxon>Betaproteobacteria</taxon>
        <taxon>Burkholderiales</taxon>
        <taxon>Oxalobacteraceae</taxon>
        <taxon>Telluria group</taxon>
        <taxon>Zemynaea</taxon>
    </lineage>
</organism>
<dbReference type="AlphaFoldDB" id="A0A4Y9SF29"/>
<dbReference type="EMBL" id="SPVF01000142">
    <property type="protein sequence ID" value="TFW19735.1"/>
    <property type="molecule type" value="Genomic_DNA"/>
</dbReference>
<comment type="caution">
    <text evidence="3">The sequence shown here is derived from an EMBL/GenBank/DDBJ whole genome shotgun (WGS) entry which is preliminary data.</text>
</comment>
<feature type="domain" description="DUF2059" evidence="2">
    <location>
        <begin position="102"/>
        <end position="155"/>
    </location>
</feature>
<protein>
    <submittedName>
        <fullName evidence="3">DUF2059 domain-containing protein</fullName>
    </submittedName>
</protein>
<evidence type="ECO:0000313" key="3">
    <source>
        <dbReference type="EMBL" id="TFW19735.1"/>
    </source>
</evidence>
<keyword evidence="4" id="KW-1185">Reference proteome</keyword>
<dbReference type="InterPro" id="IPR018637">
    <property type="entry name" value="DUF2059"/>
</dbReference>
<proteinExistence type="predicted"/>
<dbReference type="Proteomes" id="UP000298438">
    <property type="component" value="Unassembled WGS sequence"/>
</dbReference>
<dbReference type="PROSITE" id="PS51257">
    <property type="entry name" value="PROKAR_LIPOPROTEIN"/>
    <property type="match status" value="1"/>
</dbReference>